<dbReference type="InterPro" id="IPR005860">
    <property type="entry name" value="CobD"/>
</dbReference>
<gene>
    <name evidence="11" type="ORF">EL26_18320</name>
</gene>
<dbReference type="EC" id="4.1.1.81" evidence="4"/>
<evidence type="ECO:0000256" key="9">
    <source>
        <dbReference type="ARBA" id="ARBA00048531"/>
    </source>
</evidence>
<dbReference type="STRING" id="1157490.EL26_18320"/>
<dbReference type="Proteomes" id="UP000027931">
    <property type="component" value="Unassembled WGS sequence"/>
</dbReference>
<evidence type="ECO:0000313" key="11">
    <source>
        <dbReference type="EMBL" id="KEO81798.1"/>
    </source>
</evidence>
<keyword evidence="5" id="KW-0169">Cobalamin biosynthesis</keyword>
<dbReference type="SUPFAM" id="SSF53383">
    <property type="entry name" value="PLP-dependent transferases"/>
    <property type="match status" value="1"/>
</dbReference>
<dbReference type="GO" id="GO:0048472">
    <property type="term" value="F:threonine-phosphate decarboxylase activity"/>
    <property type="evidence" value="ECO:0007669"/>
    <property type="project" value="UniProtKB-EC"/>
</dbReference>
<evidence type="ECO:0000256" key="5">
    <source>
        <dbReference type="ARBA" id="ARBA00022573"/>
    </source>
</evidence>
<dbReference type="Pfam" id="PF00155">
    <property type="entry name" value="Aminotran_1_2"/>
    <property type="match status" value="1"/>
</dbReference>
<accession>A0A074LPM0</accession>
<dbReference type="AlphaFoldDB" id="A0A074LPM0"/>
<dbReference type="Gene3D" id="3.90.1150.10">
    <property type="entry name" value="Aspartate Aminotransferase, domain 1"/>
    <property type="match status" value="1"/>
</dbReference>
<evidence type="ECO:0000259" key="10">
    <source>
        <dbReference type="Pfam" id="PF00155"/>
    </source>
</evidence>
<evidence type="ECO:0000256" key="4">
    <source>
        <dbReference type="ARBA" id="ARBA00012285"/>
    </source>
</evidence>
<comment type="pathway">
    <text evidence="3">Cofactor biosynthesis; adenosylcobalamin biosynthesis.</text>
</comment>
<dbReference type="UniPathway" id="UPA00148"/>
<dbReference type="PANTHER" id="PTHR42885">
    <property type="entry name" value="HISTIDINOL-PHOSPHATE AMINOTRANSFERASE-RELATED"/>
    <property type="match status" value="1"/>
</dbReference>
<name>A0A074LPM0_9BACL</name>
<dbReference type="GO" id="GO:0009236">
    <property type="term" value="P:cobalamin biosynthetic process"/>
    <property type="evidence" value="ECO:0007669"/>
    <property type="project" value="UniProtKB-UniPathway"/>
</dbReference>
<dbReference type="InterPro" id="IPR004838">
    <property type="entry name" value="NHTrfase_class1_PyrdxlP-BS"/>
</dbReference>
<comment type="catalytic activity">
    <reaction evidence="9">
        <text>O-phospho-L-threonine + H(+) = (R)-1-aminopropan-2-yl phosphate + CO2</text>
        <dbReference type="Rhea" id="RHEA:11492"/>
        <dbReference type="ChEBI" id="CHEBI:15378"/>
        <dbReference type="ChEBI" id="CHEBI:16526"/>
        <dbReference type="ChEBI" id="CHEBI:58563"/>
        <dbReference type="ChEBI" id="CHEBI:58675"/>
        <dbReference type="EC" id="4.1.1.81"/>
    </reaction>
</comment>
<dbReference type="InterPro" id="IPR015422">
    <property type="entry name" value="PyrdxlP-dep_Trfase_small"/>
</dbReference>
<evidence type="ECO:0000256" key="3">
    <source>
        <dbReference type="ARBA" id="ARBA00004953"/>
    </source>
</evidence>
<sequence length="363" mass="40119">MIERYGHGGDIWTAEQRLGVPRAELLDFSANINPLGPPESVWQAIRENLSSITAYPDAKSRELKTALARRYRQPVEKISVGNGAAEILYGILRMLQPQTVGVVHPCFSEYAEAADVAGAQLYGVYAREEDDFLPSREALLDACGRVDVMIVGHPNNPNGRLLPLAWLREMAERLRARDRFLLVDEAFLDFLPGAQTLAGELEQHPNVVLLRSMTKFFSIPGLRLGFAFAAPELTASIERELPPWSVNSLAQAAGIAGVLDLAFEARTVEWLSEERPFLTAELERLPGVKTYGGEVNFVLFRCKTPNLQEEVGRLGVLIRNCAAYPGLGPGFYRVAVRGREENLRLLRALQQAIEEGSPACPTP</sequence>
<dbReference type="PANTHER" id="PTHR42885:SF1">
    <property type="entry name" value="THREONINE-PHOSPHATE DECARBOXYLASE"/>
    <property type="match status" value="1"/>
</dbReference>
<comment type="function">
    <text evidence="2">Decarboxylates L-threonine-O-3-phosphate to yield (R)-1-amino-2-propanol O-2-phosphate, the precursor for the linkage between the nucleotide loop and the corrin ring in cobalamin.</text>
</comment>
<evidence type="ECO:0000256" key="6">
    <source>
        <dbReference type="ARBA" id="ARBA00022898"/>
    </source>
</evidence>
<dbReference type="InterPro" id="IPR015421">
    <property type="entry name" value="PyrdxlP-dep_Trfase_major"/>
</dbReference>
<dbReference type="eggNOG" id="COG0079">
    <property type="taxonomic scope" value="Bacteria"/>
</dbReference>
<evidence type="ECO:0000256" key="7">
    <source>
        <dbReference type="ARBA" id="ARBA00023239"/>
    </source>
</evidence>
<organism evidence="11 12">
    <name type="scientific">Tumebacillus flagellatus</name>
    <dbReference type="NCBI Taxonomy" id="1157490"/>
    <lineage>
        <taxon>Bacteria</taxon>
        <taxon>Bacillati</taxon>
        <taxon>Bacillota</taxon>
        <taxon>Bacilli</taxon>
        <taxon>Bacillales</taxon>
        <taxon>Alicyclobacillaceae</taxon>
        <taxon>Tumebacillus</taxon>
    </lineage>
</organism>
<dbReference type="InterPro" id="IPR015424">
    <property type="entry name" value="PyrdxlP-dep_Trfase"/>
</dbReference>
<dbReference type="PROSITE" id="PS00105">
    <property type="entry name" value="AA_TRANSFER_CLASS_1"/>
    <property type="match status" value="1"/>
</dbReference>
<evidence type="ECO:0000313" key="12">
    <source>
        <dbReference type="Proteomes" id="UP000027931"/>
    </source>
</evidence>
<evidence type="ECO:0000256" key="2">
    <source>
        <dbReference type="ARBA" id="ARBA00003444"/>
    </source>
</evidence>
<reference evidence="11 12" key="1">
    <citation type="journal article" date="2013" name="Int. J. Syst. Evol. Microbiol.">
        <title>Tumebacillus flagellatus sp. nov., an alpha-amylase/pullulanase-producing bacterium isolated from cassava wastewater.</title>
        <authorList>
            <person name="Wang Q."/>
            <person name="Xie N."/>
            <person name="Qin Y."/>
            <person name="Shen N."/>
            <person name="Zhu J."/>
            <person name="Mi H."/>
            <person name="Huang R."/>
        </authorList>
    </citation>
    <scope>NUCLEOTIDE SEQUENCE [LARGE SCALE GENOMIC DNA]</scope>
    <source>
        <strain evidence="11 12">GST4</strain>
    </source>
</reference>
<dbReference type="InterPro" id="IPR004839">
    <property type="entry name" value="Aminotransferase_I/II_large"/>
</dbReference>
<comment type="cofactor">
    <cofactor evidence="1">
        <name>pyridoxal 5'-phosphate</name>
        <dbReference type="ChEBI" id="CHEBI:597326"/>
    </cofactor>
</comment>
<dbReference type="EMBL" id="JMIR01000031">
    <property type="protein sequence ID" value="KEO81798.1"/>
    <property type="molecule type" value="Genomic_DNA"/>
</dbReference>
<comment type="caution">
    <text evidence="11">The sequence shown here is derived from an EMBL/GenBank/DDBJ whole genome shotgun (WGS) entry which is preliminary data.</text>
</comment>
<keyword evidence="12" id="KW-1185">Reference proteome</keyword>
<dbReference type="Gene3D" id="3.40.640.10">
    <property type="entry name" value="Type I PLP-dependent aspartate aminotransferase-like (Major domain)"/>
    <property type="match status" value="1"/>
</dbReference>
<protein>
    <recommendedName>
        <fullName evidence="4">threonine-phosphate decarboxylase</fullName>
        <ecNumber evidence="4">4.1.1.81</ecNumber>
    </recommendedName>
    <alternativeName>
        <fullName evidence="8">L-threonine-O-3-phosphate decarboxylase</fullName>
    </alternativeName>
</protein>
<dbReference type="NCBIfam" id="TIGR01140">
    <property type="entry name" value="L_thr_O3P_dcar"/>
    <property type="match status" value="1"/>
</dbReference>
<proteinExistence type="predicted"/>
<evidence type="ECO:0000256" key="1">
    <source>
        <dbReference type="ARBA" id="ARBA00001933"/>
    </source>
</evidence>
<keyword evidence="6" id="KW-0663">Pyridoxal phosphate</keyword>
<feature type="domain" description="Aminotransferase class I/classII large" evidence="10">
    <location>
        <begin position="24"/>
        <end position="345"/>
    </location>
</feature>
<dbReference type="CDD" id="cd00609">
    <property type="entry name" value="AAT_like"/>
    <property type="match status" value="1"/>
</dbReference>
<keyword evidence="7" id="KW-0456">Lyase</keyword>
<evidence type="ECO:0000256" key="8">
    <source>
        <dbReference type="ARBA" id="ARBA00029996"/>
    </source>
</evidence>
<dbReference type="GO" id="GO:0030170">
    <property type="term" value="F:pyridoxal phosphate binding"/>
    <property type="evidence" value="ECO:0007669"/>
    <property type="project" value="InterPro"/>
</dbReference>